<dbReference type="AlphaFoldDB" id="A0A150PAA7"/>
<comment type="caution">
    <text evidence="2">The sequence shown here is derived from an EMBL/GenBank/DDBJ whole genome shotgun (WGS) entry which is preliminary data.</text>
</comment>
<evidence type="ECO:0000313" key="3">
    <source>
        <dbReference type="Proteomes" id="UP000075420"/>
    </source>
</evidence>
<feature type="domain" description="Cupin type-2" evidence="1">
    <location>
        <begin position="47"/>
        <end position="122"/>
    </location>
</feature>
<accession>A0A150PAA7</accession>
<dbReference type="InterPro" id="IPR014710">
    <property type="entry name" value="RmlC-like_jellyroll"/>
</dbReference>
<evidence type="ECO:0000313" key="2">
    <source>
        <dbReference type="EMBL" id="KYF52634.1"/>
    </source>
</evidence>
<sequence>MRQQIDGAVVLTAAEQDVMEYLPNRGVFFAQLLGKHRGDGFGFYKGKMDPGCEISRELHADTTETIYILAGKALGIIGDREVPLGPGQMMHVLGPGQMMHVEKNVHHGLRNAGAGPLEFLVIGHPDF</sequence>
<name>A0A150PAA7_SORCE</name>
<dbReference type="Proteomes" id="UP000075420">
    <property type="component" value="Unassembled WGS sequence"/>
</dbReference>
<protein>
    <recommendedName>
        <fullName evidence="1">Cupin type-2 domain-containing protein</fullName>
    </recommendedName>
</protein>
<dbReference type="InterPro" id="IPR013096">
    <property type="entry name" value="Cupin_2"/>
</dbReference>
<evidence type="ECO:0000259" key="1">
    <source>
        <dbReference type="Pfam" id="PF07883"/>
    </source>
</evidence>
<dbReference type="InterPro" id="IPR011051">
    <property type="entry name" value="RmlC_Cupin_sf"/>
</dbReference>
<gene>
    <name evidence="2" type="ORF">BE08_29710</name>
</gene>
<dbReference type="EMBL" id="JELY01002412">
    <property type="protein sequence ID" value="KYF52634.1"/>
    <property type="molecule type" value="Genomic_DNA"/>
</dbReference>
<dbReference type="Gene3D" id="2.60.120.10">
    <property type="entry name" value="Jelly Rolls"/>
    <property type="match status" value="1"/>
</dbReference>
<dbReference type="Pfam" id="PF07883">
    <property type="entry name" value="Cupin_2"/>
    <property type="match status" value="1"/>
</dbReference>
<reference evidence="2 3" key="1">
    <citation type="submission" date="2014-02" db="EMBL/GenBank/DDBJ databases">
        <title>The small core and large imbalanced accessory genome model reveals a collaborative survival strategy of Sorangium cellulosum strains in nature.</title>
        <authorList>
            <person name="Han K."/>
            <person name="Peng R."/>
            <person name="Blom J."/>
            <person name="Li Y.-Z."/>
        </authorList>
    </citation>
    <scope>NUCLEOTIDE SEQUENCE [LARGE SCALE GENOMIC DNA]</scope>
    <source>
        <strain evidence="2 3">So0157-25</strain>
    </source>
</reference>
<organism evidence="2 3">
    <name type="scientific">Sorangium cellulosum</name>
    <name type="common">Polyangium cellulosum</name>
    <dbReference type="NCBI Taxonomy" id="56"/>
    <lineage>
        <taxon>Bacteria</taxon>
        <taxon>Pseudomonadati</taxon>
        <taxon>Myxococcota</taxon>
        <taxon>Polyangia</taxon>
        <taxon>Polyangiales</taxon>
        <taxon>Polyangiaceae</taxon>
        <taxon>Sorangium</taxon>
    </lineage>
</organism>
<proteinExistence type="predicted"/>
<dbReference type="SUPFAM" id="SSF51182">
    <property type="entry name" value="RmlC-like cupins"/>
    <property type="match status" value="1"/>
</dbReference>